<dbReference type="OrthoDB" id="291547at2"/>
<dbReference type="AlphaFoldDB" id="A0A2U1AQF3"/>
<dbReference type="EMBL" id="QEKH01000025">
    <property type="protein sequence ID" value="PVY38608.1"/>
    <property type="molecule type" value="Genomic_DNA"/>
</dbReference>
<reference evidence="1 2" key="1">
    <citation type="submission" date="2018-04" db="EMBL/GenBank/DDBJ databases">
        <title>Genomic Encyclopedia of Type Strains, Phase IV (KMG-IV): sequencing the most valuable type-strain genomes for metagenomic binning, comparative biology and taxonomic classification.</title>
        <authorList>
            <person name="Goeker M."/>
        </authorList>
    </citation>
    <scope>NUCLEOTIDE SEQUENCE [LARGE SCALE GENOMIC DNA]</scope>
    <source>
        <strain evidence="1 2">DSM 14823</strain>
    </source>
</reference>
<dbReference type="GeneID" id="78296265"/>
<evidence type="ECO:0000313" key="1">
    <source>
        <dbReference type="EMBL" id="PVY38608.1"/>
    </source>
</evidence>
<evidence type="ECO:0000313" key="2">
    <source>
        <dbReference type="Proteomes" id="UP000245959"/>
    </source>
</evidence>
<name>A0A2U1AQF3_9BACT</name>
<sequence length="75" mass="8218">MDKQLNPLALSRENLVTLLKKAGFRDMTAEMLQEDIDGGVPVNADGTISLVKYMAWIIREVHSNGDNESGQTAAE</sequence>
<comment type="caution">
    <text evidence="1">The sequence shown here is derived from an EMBL/GenBank/DDBJ whole genome shotgun (WGS) entry which is preliminary data.</text>
</comment>
<dbReference type="Proteomes" id="UP000245959">
    <property type="component" value="Unassembled WGS sequence"/>
</dbReference>
<gene>
    <name evidence="1" type="ORF">C8D82_12533</name>
</gene>
<organism evidence="1 2">
    <name type="scientific">Victivallis vadensis</name>
    <dbReference type="NCBI Taxonomy" id="172901"/>
    <lineage>
        <taxon>Bacteria</taxon>
        <taxon>Pseudomonadati</taxon>
        <taxon>Lentisphaerota</taxon>
        <taxon>Lentisphaeria</taxon>
        <taxon>Victivallales</taxon>
        <taxon>Victivallaceae</taxon>
        <taxon>Victivallis</taxon>
    </lineage>
</organism>
<proteinExistence type="predicted"/>
<accession>A0A2U1AQF3</accession>
<dbReference type="RefSeq" id="WP_116884979.1">
    <property type="nucleotide sequence ID" value="NZ_CABMMC010000001.1"/>
</dbReference>
<protein>
    <submittedName>
        <fullName evidence="1">Uncharacterized protein</fullName>
    </submittedName>
</protein>
<keyword evidence="2" id="KW-1185">Reference proteome</keyword>